<sequence length="143" mass="15605">MTSGLTLDHLDMAILKLLQADARLSNKEIGERVHLTGQAVGARVRKLEEAGVIEGYTIRLNASRVGPAVRAFVTVFLSSGAAHQKFQAYAASQESIAEVHRVSGEGCYWMAVTVDDSRQLSELLDGLLPFANYKVSMSIDRIK</sequence>
<feature type="domain" description="HTH asnC-type" evidence="4">
    <location>
        <begin position="7"/>
        <end position="68"/>
    </location>
</feature>
<dbReference type="Gene3D" id="1.10.10.10">
    <property type="entry name" value="Winged helix-like DNA-binding domain superfamily/Winged helix DNA-binding domain"/>
    <property type="match status" value="1"/>
</dbReference>
<dbReference type="SUPFAM" id="SSF46785">
    <property type="entry name" value="Winged helix' DNA-binding domain"/>
    <property type="match status" value="1"/>
</dbReference>
<gene>
    <name evidence="5" type="ORF">ACFFNY_31915</name>
</gene>
<keyword evidence="6" id="KW-1185">Reference proteome</keyword>
<dbReference type="SMART" id="SM00344">
    <property type="entry name" value="HTH_ASNC"/>
    <property type="match status" value="1"/>
</dbReference>
<comment type="caution">
    <text evidence="5">The sequence shown here is derived from an EMBL/GenBank/DDBJ whole genome shotgun (WGS) entry which is preliminary data.</text>
</comment>
<dbReference type="Pfam" id="PF01037">
    <property type="entry name" value="AsnC_trans_reg"/>
    <property type="match status" value="1"/>
</dbReference>
<dbReference type="EMBL" id="JBHMAG010000021">
    <property type="protein sequence ID" value="MFB9756208.1"/>
    <property type="molecule type" value="Genomic_DNA"/>
</dbReference>
<dbReference type="RefSeq" id="WP_344910471.1">
    <property type="nucleotide sequence ID" value="NZ_BAAAYO010000009.1"/>
</dbReference>
<dbReference type="InterPro" id="IPR011991">
    <property type="entry name" value="ArsR-like_HTH"/>
</dbReference>
<protein>
    <submittedName>
        <fullName evidence="5">Lrp/AsnC family transcriptional regulator</fullName>
    </submittedName>
</protein>
<dbReference type="PRINTS" id="PR00033">
    <property type="entry name" value="HTHASNC"/>
</dbReference>
<evidence type="ECO:0000256" key="2">
    <source>
        <dbReference type="ARBA" id="ARBA00023125"/>
    </source>
</evidence>
<name>A0ABV5W6S7_9BACL</name>
<dbReference type="PROSITE" id="PS50956">
    <property type="entry name" value="HTH_ASNC_2"/>
    <property type="match status" value="1"/>
</dbReference>
<evidence type="ECO:0000313" key="6">
    <source>
        <dbReference type="Proteomes" id="UP001589619"/>
    </source>
</evidence>
<dbReference type="PANTHER" id="PTHR30154">
    <property type="entry name" value="LEUCINE-RESPONSIVE REGULATORY PROTEIN"/>
    <property type="match status" value="1"/>
</dbReference>
<keyword evidence="2" id="KW-0238">DNA-binding</keyword>
<dbReference type="InterPro" id="IPR036390">
    <property type="entry name" value="WH_DNA-bd_sf"/>
</dbReference>
<evidence type="ECO:0000256" key="3">
    <source>
        <dbReference type="ARBA" id="ARBA00023163"/>
    </source>
</evidence>
<keyword evidence="3" id="KW-0804">Transcription</keyword>
<dbReference type="InterPro" id="IPR036388">
    <property type="entry name" value="WH-like_DNA-bd_sf"/>
</dbReference>
<dbReference type="Proteomes" id="UP001589619">
    <property type="component" value="Unassembled WGS sequence"/>
</dbReference>
<evidence type="ECO:0000313" key="5">
    <source>
        <dbReference type="EMBL" id="MFB9756208.1"/>
    </source>
</evidence>
<organism evidence="5 6">
    <name type="scientific">Paenibacillus hodogayensis</name>
    <dbReference type="NCBI Taxonomy" id="279208"/>
    <lineage>
        <taxon>Bacteria</taxon>
        <taxon>Bacillati</taxon>
        <taxon>Bacillota</taxon>
        <taxon>Bacilli</taxon>
        <taxon>Bacillales</taxon>
        <taxon>Paenibacillaceae</taxon>
        <taxon>Paenibacillus</taxon>
    </lineage>
</organism>
<reference evidence="5 6" key="1">
    <citation type="submission" date="2024-09" db="EMBL/GenBank/DDBJ databases">
        <authorList>
            <person name="Sun Q."/>
            <person name="Mori K."/>
        </authorList>
    </citation>
    <scope>NUCLEOTIDE SEQUENCE [LARGE SCALE GENOMIC DNA]</scope>
    <source>
        <strain evidence="5 6">JCM 12520</strain>
    </source>
</reference>
<dbReference type="InterPro" id="IPR019887">
    <property type="entry name" value="Tscrpt_reg_AsnC/Lrp_C"/>
</dbReference>
<dbReference type="InterPro" id="IPR011008">
    <property type="entry name" value="Dimeric_a/b-barrel"/>
</dbReference>
<dbReference type="Gene3D" id="3.30.70.920">
    <property type="match status" value="1"/>
</dbReference>
<dbReference type="SUPFAM" id="SSF54909">
    <property type="entry name" value="Dimeric alpha+beta barrel"/>
    <property type="match status" value="1"/>
</dbReference>
<proteinExistence type="predicted"/>
<dbReference type="Pfam" id="PF13412">
    <property type="entry name" value="HTH_24"/>
    <property type="match status" value="1"/>
</dbReference>
<dbReference type="InterPro" id="IPR019888">
    <property type="entry name" value="Tscrpt_reg_AsnC-like"/>
</dbReference>
<dbReference type="CDD" id="cd00090">
    <property type="entry name" value="HTH_ARSR"/>
    <property type="match status" value="1"/>
</dbReference>
<dbReference type="InterPro" id="IPR000485">
    <property type="entry name" value="AsnC-type_HTH_dom"/>
</dbReference>
<evidence type="ECO:0000256" key="1">
    <source>
        <dbReference type="ARBA" id="ARBA00023015"/>
    </source>
</evidence>
<keyword evidence="1" id="KW-0805">Transcription regulation</keyword>
<accession>A0ABV5W6S7</accession>
<dbReference type="PANTHER" id="PTHR30154:SF55">
    <property type="entry name" value="HTH-TYPE TRANSCRIPTIONAL REGULATOR LRPB"/>
    <property type="match status" value="1"/>
</dbReference>
<evidence type="ECO:0000259" key="4">
    <source>
        <dbReference type="PROSITE" id="PS50956"/>
    </source>
</evidence>